<sequence>MTRMSQERTPFDAIVVDPTFIGALLVSGHPRHAHPPVIVAGMLTLPLSSSAVPPFGLGMRPWRGPTNHVRNTILRALGEKWIFAPVQAELDTLYHGIHDRDAPAFVVNG</sequence>
<protein>
    <submittedName>
        <fullName evidence="1">Uncharacterized protein</fullName>
    </submittedName>
</protein>
<gene>
    <name evidence="1" type="ORF">IU449_12000</name>
</gene>
<dbReference type="Proteomes" id="UP000707731">
    <property type="component" value="Unassembled WGS sequence"/>
</dbReference>
<name>A0ABS0DA29_9NOCA</name>
<comment type="caution">
    <text evidence="1">The sequence shown here is derived from an EMBL/GenBank/DDBJ whole genome shotgun (WGS) entry which is preliminary data.</text>
</comment>
<evidence type="ECO:0000313" key="2">
    <source>
        <dbReference type="Proteomes" id="UP000707731"/>
    </source>
</evidence>
<dbReference type="SUPFAM" id="SSF53756">
    <property type="entry name" value="UDP-Glycosyltransferase/glycogen phosphorylase"/>
    <property type="match status" value="1"/>
</dbReference>
<organism evidence="1 2">
    <name type="scientific">Nocardia higoensis</name>
    <dbReference type="NCBI Taxonomy" id="228599"/>
    <lineage>
        <taxon>Bacteria</taxon>
        <taxon>Bacillati</taxon>
        <taxon>Actinomycetota</taxon>
        <taxon>Actinomycetes</taxon>
        <taxon>Mycobacteriales</taxon>
        <taxon>Nocardiaceae</taxon>
        <taxon>Nocardia</taxon>
    </lineage>
</organism>
<dbReference type="RefSeq" id="WP_195001874.1">
    <property type="nucleotide sequence ID" value="NZ_JADLQN010000001.1"/>
</dbReference>
<accession>A0ABS0DA29</accession>
<keyword evidence="2" id="KW-1185">Reference proteome</keyword>
<reference evidence="1 2" key="1">
    <citation type="submission" date="2020-10" db="EMBL/GenBank/DDBJ databases">
        <title>Identification of Nocardia species via Next-generation sequencing and recognition of intraspecies genetic diversity.</title>
        <authorList>
            <person name="Li P."/>
            <person name="Li P."/>
            <person name="Lu B."/>
        </authorList>
    </citation>
    <scope>NUCLEOTIDE SEQUENCE [LARGE SCALE GENOMIC DNA]</scope>
    <source>
        <strain evidence="1 2">BJ06-0143</strain>
    </source>
</reference>
<dbReference type="EMBL" id="JADLQN010000001">
    <property type="protein sequence ID" value="MBF6355256.1"/>
    <property type="molecule type" value="Genomic_DNA"/>
</dbReference>
<proteinExistence type="predicted"/>
<evidence type="ECO:0000313" key="1">
    <source>
        <dbReference type="EMBL" id="MBF6355256.1"/>
    </source>
</evidence>